<dbReference type="AlphaFoldDB" id="B4D1M7"/>
<dbReference type="GO" id="GO:0006355">
    <property type="term" value="P:regulation of DNA-templated transcription"/>
    <property type="evidence" value="ECO:0007669"/>
    <property type="project" value="TreeGrafter"/>
</dbReference>
<reference evidence="8 9" key="1">
    <citation type="journal article" date="2011" name="J. Bacteriol.">
        <title>Genome sequence of Chthoniobacter flavus Ellin428, an aerobic heterotrophic soil bacterium.</title>
        <authorList>
            <person name="Kant R."/>
            <person name="van Passel M.W."/>
            <person name="Palva A."/>
            <person name="Lucas S."/>
            <person name="Lapidus A."/>
            <person name="Glavina Del Rio T."/>
            <person name="Dalin E."/>
            <person name="Tice H."/>
            <person name="Bruce D."/>
            <person name="Goodwin L."/>
            <person name="Pitluck S."/>
            <person name="Larimer F.W."/>
            <person name="Land M.L."/>
            <person name="Hauser L."/>
            <person name="Sangwan P."/>
            <person name="de Vos W.M."/>
            <person name="Janssen P.H."/>
            <person name="Smidt H."/>
        </authorList>
    </citation>
    <scope>NUCLEOTIDE SEQUENCE [LARGE SCALE GENOMIC DNA]</scope>
    <source>
        <strain evidence="8 9">Ellin428</strain>
    </source>
</reference>
<protein>
    <submittedName>
        <fullName evidence="8">Response regulator receiver protein</fullName>
    </submittedName>
</protein>
<organism evidence="8 9">
    <name type="scientific">Chthoniobacter flavus Ellin428</name>
    <dbReference type="NCBI Taxonomy" id="497964"/>
    <lineage>
        <taxon>Bacteria</taxon>
        <taxon>Pseudomonadati</taxon>
        <taxon>Verrucomicrobiota</taxon>
        <taxon>Spartobacteria</taxon>
        <taxon>Chthoniobacterales</taxon>
        <taxon>Chthoniobacteraceae</taxon>
        <taxon>Chthoniobacter</taxon>
    </lineage>
</organism>
<dbReference type="eggNOG" id="COG3706">
    <property type="taxonomic scope" value="Bacteria"/>
</dbReference>
<evidence type="ECO:0000313" key="9">
    <source>
        <dbReference type="Proteomes" id="UP000005824"/>
    </source>
</evidence>
<keyword evidence="4" id="KW-0238">DNA-binding</keyword>
<dbReference type="InParanoid" id="B4D1M7"/>
<dbReference type="PANTHER" id="PTHR48111">
    <property type="entry name" value="REGULATOR OF RPOS"/>
    <property type="match status" value="1"/>
</dbReference>
<comment type="caution">
    <text evidence="8">The sequence shown here is derived from an EMBL/GenBank/DDBJ whole genome shotgun (WGS) entry which is preliminary data.</text>
</comment>
<dbReference type="GO" id="GO:0032993">
    <property type="term" value="C:protein-DNA complex"/>
    <property type="evidence" value="ECO:0007669"/>
    <property type="project" value="TreeGrafter"/>
</dbReference>
<evidence type="ECO:0000256" key="4">
    <source>
        <dbReference type="ARBA" id="ARBA00023125"/>
    </source>
</evidence>
<dbReference type="GO" id="GO:0000976">
    <property type="term" value="F:transcription cis-regulatory region binding"/>
    <property type="evidence" value="ECO:0007669"/>
    <property type="project" value="TreeGrafter"/>
</dbReference>
<feature type="domain" description="Response regulatory" evidence="7">
    <location>
        <begin position="1"/>
        <end position="118"/>
    </location>
</feature>
<evidence type="ECO:0000259" key="7">
    <source>
        <dbReference type="PROSITE" id="PS50110"/>
    </source>
</evidence>
<dbReference type="eggNOG" id="COG5002">
    <property type="taxonomic scope" value="Bacteria"/>
</dbReference>
<keyword evidence="9" id="KW-1185">Reference proteome</keyword>
<dbReference type="Pfam" id="PF00072">
    <property type="entry name" value="Response_reg"/>
    <property type="match status" value="1"/>
</dbReference>
<dbReference type="InterPro" id="IPR039420">
    <property type="entry name" value="WalR-like"/>
</dbReference>
<keyword evidence="2" id="KW-0902">Two-component regulatory system</keyword>
<name>B4D1M7_9BACT</name>
<dbReference type="GO" id="GO:0000156">
    <property type="term" value="F:phosphorelay response regulator activity"/>
    <property type="evidence" value="ECO:0007669"/>
    <property type="project" value="TreeGrafter"/>
</dbReference>
<dbReference type="EMBL" id="ABVL01000007">
    <property type="protein sequence ID" value="EDY19639.1"/>
    <property type="molecule type" value="Genomic_DNA"/>
</dbReference>
<proteinExistence type="predicted"/>
<dbReference type="GO" id="GO:0005829">
    <property type="term" value="C:cytosol"/>
    <property type="evidence" value="ECO:0007669"/>
    <property type="project" value="TreeGrafter"/>
</dbReference>
<dbReference type="Gene3D" id="3.40.50.2300">
    <property type="match status" value="1"/>
</dbReference>
<evidence type="ECO:0000313" key="8">
    <source>
        <dbReference type="EMBL" id="EDY19639.1"/>
    </source>
</evidence>
<dbReference type="STRING" id="497964.CfE428DRAFT_2815"/>
<keyword evidence="1 6" id="KW-0597">Phosphoprotein</keyword>
<dbReference type="SMART" id="SM00448">
    <property type="entry name" value="REC"/>
    <property type="match status" value="1"/>
</dbReference>
<gene>
    <name evidence="8" type="ORF">CfE428DRAFT_2815</name>
</gene>
<dbReference type="PROSITE" id="PS50110">
    <property type="entry name" value="RESPONSE_REGULATORY"/>
    <property type="match status" value="1"/>
</dbReference>
<sequence>MILLVDDQPFVAEVIRRFLASDPRLVLHYCSDPSEAIEVANRIRPAVILQDLVMPGVDGLAIVGRFRANPGTKDTPVIVLSSKEDPQTKSLAFSIGANDYLVKIPDQLELVARVRYHANGFLHKLERDEAFRALRESQQQLLESNSALLASNQQLGEALSQVKVLRGLLPLCCYCKRVRNDGEYWSQIEEYLRDHSDLQISHGICDECYTTQIKELKQQVAKNPAPTTEVPKRTKLTISLEP</sequence>
<accession>B4D1M7</accession>
<evidence type="ECO:0000256" key="2">
    <source>
        <dbReference type="ARBA" id="ARBA00023012"/>
    </source>
</evidence>
<evidence type="ECO:0000256" key="3">
    <source>
        <dbReference type="ARBA" id="ARBA00023015"/>
    </source>
</evidence>
<dbReference type="Proteomes" id="UP000005824">
    <property type="component" value="Unassembled WGS sequence"/>
</dbReference>
<dbReference type="InterPro" id="IPR001789">
    <property type="entry name" value="Sig_transdc_resp-reg_receiver"/>
</dbReference>
<feature type="modified residue" description="4-aspartylphosphate" evidence="6">
    <location>
        <position position="51"/>
    </location>
</feature>
<dbReference type="PANTHER" id="PTHR48111:SF1">
    <property type="entry name" value="TWO-COMPONENT RESPONSE REGULATOR ORR33"/>
    <property type="match status" value="1"/>
</dbReference>
<dbReference type="SUPFAM" id="SSF52172">
    <property type="entry name" value="CheY-like"/>
    <property type="match status" value="1"/>
</dbReference>
<dbReference type="InterPro" id="IPR011006">
    <property type="entry name" value="CheY-like_superfamily"/>
</dbReference>
<evidence type="ECO:0000256" key="1">
    <source>
        <dbReference type="ARBA" id="ARBA00022553"/>
    </source>
</evidence>
<evidence type="ECO:0000256" key="6">
    <source>
        <dbReference type="PROSITE-ProRule" id="PRU00169"/>
    </source>
</evidence>
<keyword evidence="3" id="KW-0805">Transcription regulation</keyword>
<keyword evidence="5" id="KW-0804">Transcription</keyword>
<evidence type="ECO:0000256" key="5">
    <source>
        <dbReference type="ARBA" id="ARBA00023163"/>
    </source>
</evidence>